<gene>
    <name evidence="1" type="ORF">JE024_27850</name>
</gene>
<dbReference type="Proteomes" id="UP000664109">
    <property type="component" value="Unassembled WGS sequence"/>
</dbReference>
<sequence>MSEHVRPSALLDAYLSPAARDALPAGGRARLIAQEALRIRWHQLFDRVPALTARLGDTVRVYDAFLEWADAGDRVLDWRMHLHFLDHLTEREVPLDEADHTELLAAAAARWFAASGYGERGLALTSSLLAPKVVVGVKGAGPLDRARVKLARVPGLEPEQGVRWCLSPRGDFGEFVWRTG</sequence>
<dbReference type="EMBL" id="JAFEJA010000001">
    <property type="protein sequence ID" value="MBM9622484.1"/>
    <property type="molecule type" value="Genomic_DNA"/>
</dbReference>
<keyword evidence="2" id="KW-1185">Reference proteome</keyword>
<comment type="caution">
    <text evidence="1">The sequence shown here is derived from an EMBL/GenBank/DDBJ whole genome shotgun (WGS) entry which is preliminary data.</text>
</comment>
<evidence type="ECO:0000313" key="1">
    <source>
        <dbReference type="EMBL" id="MBM9622484.1"/>
    </source>
</evidence>
<proteinExistence type="predicted"/>
<name>A0ABS2UYM8_9ACTN</name>
<evidence type="ECO:0000313" key="2">
    <source>
        <dbReference type="Proteomes" id="UP000664109"/>
    </source>
</evidence>
<accession>A0ABS2UYM8</accession>
<organism evidence="1 2">
    <name type="scientific">Streptomyces zhihengii</name>
    <dbReference type="NCBI Taxonomy" id="1818004"/>
    <lineage>
        <taxon>Bacteria</taxon>
        <taxon>Bacillati</taxon>
        <taxon>Actinomycetota</taxon>
        <taxon>Actinomycetes</taxon>
        <taxon>Kitasatosporales</taxon>
        <taxon>Streptomycetaceae</taxon>
        <taxon>Streptomyces</taxon>
    </lineage>
</organism>
<protein>
    <submittedName>
        <fullName evidence="1">Uncharacterized protein</fullName>
    </submittedName>
</protein>
<dbReference type="RefSeq" id="WP_205376217.1">
    <property type="nucleotide sequence ID" value="NZ_JAFEJA010000001.1"/>
</dbReference>
<reference evidence="1 2" key="1">
    <citation type="journal article" date="2016" name="Arch. Microbiol.">
        <title>Streptomyces zhihengii sp. nov., isolated from rhizospheric soil of Psammosilene tunicoides.</title>
        <authorList>
            <person name="Huang M.J."/>
            <person name="Fei J.J."/>
            <person name="Salam N."/>
            <person name="Kim C.J."/>
            <person name="Hozzein W.N."/>
            <person name="Xiao M."/>
            <person name="Huang H.Q."/>
            <person name="Li W.J."/>
        </authorList>
    </citation>
    <scope>NUCLEOTIDE SEQUENCE [LARGE SCALE GENOMIC DNA]</scope>
    <source>
        <strain evidence="1 2">YIM T102</strain>
    </source>
</reference>